<sequence length="142" mass="15361">MPAVSTRPARARSSKAQHSVRYRRNPLSAASRSDAASCAHLWQALPGVYGRQFAQHSEAPHSTAPAPCIASYAFADGHGIAVHAGGFRAVTWNPQKPHNWAGIRSIPAIVPATTPAGHGPERVRMHHCPSKQLWCLLHGREQ</sequence>
<dbReference type="Proteomes" id="UP001489004">
    <property type="component" value="Unassembled WGS sequence"/>
</dbReference>
<dbReference type="AlphaFoldDB" id="A0AAW1QPG0"/>
<organism evidence="2 3">
    <name type="scientific">[Myrmecia] bisecta</name>
    <dbReference type="NCBI Taxonomy" id="41462"/>
    <lineage>
        <taxon>Eukaryota</taxon>
        <taxon>Viridiplantae</taxon>
        <taxon>Chlorophyta</taxon>
        <taxon>core chlorophytes</taxon>
        <taxon>Trebouxiophyceae</taxon>
        <taxon>Trebouxiales</taxon>
        <taxon>Trebouxiaceae</taxon>
        <taxon>Myrmecia</taxon>
    </lineage>
</organism>
<dbReference type="EMBL" id="JALJOR010000002">
    <property type="protein sequence ID" value="KAK9823410.1"/>
    <property type="molecule type" value="Genomic_DNA"/>
</dbReference>
<comment type="caution">
    <text evidence="2">The sequence shown here is derived from an EMBL/GenBank/DDBJ whole genome shotgun (WGS) entry which is preliminary data.</text>
</comment>
<protein>
    <submittedName>
        <fullName evidence="2">Uncharacterized protein</fullName>
    </submittedName>
</protein>
<evidence type="ECO:0000256" key="1">
    <source>
        <dbReference type="SAM" id="MobiDB-lite"/>
    </source>
</evidence>
<name>A0AAW1QPG0_9CHLO</name>
<accession>A0AAW1QPG0</accession>
<gene>
    <name evidence="2" type="ORF">WJX72_002553</name>
</gene>
<reference evidence="2 3" key="1">
    <citation type="journal article" date="2024" name="Nat. Commun.">
        <title>Phylogenomics reveals the evolutionary origins of lichenization in chlorophyte algae.</title>
        <authorList>
            <person name="Puginier C."/>
            <person name="Libourel C."/>
            <person name="Otte J."/>
            <person name="Skaloud P."/>
            <person name="Haon M."/>
            <person name="Grisel S."/>
            <person name="Petersen M."/>
            <person name="Berrin J.G."/>
            <person name="Delaux P.M."/>
            <person name="Dal Grande F."/>
            <person name="Keller J."/>
        </authorList>
    </citation>
    <scope>NUCLEOTIDE SEQUENCE [LARGE SCALE GENOMIC DNA]</scope>
    <source>
        <strain evidence="2 3">SAG 2043</strain>
    </source>
</reference>
<feature type="compositionally biased region" description="Basic residues" evidence="1">
    <location>
        <begin position="9"/>
        <end position="24"/>
    </location>
</feature>
<proteinExistence type="predicted"/>
<evidence type="ECO:0000313" key="2">
    <source>
        <dbReference type="EMBL" id="KAK9823410.1"/>
    </source>
</evidence>
<feature type="region of interest" description="Disordered" evidence="1">
    <location>
        <begin position="1"/>
        <end position="25"/>
    </location>
</feature>
<keyword evidence="3" id="KW-1185">Reference proteome</keyword>
<evidence type="ECO:0000313" key="3">
    <source>
        <dbReference type="Proteomes" id="UP001489004"/>
    </source>
</evidence>